<dbReference type="OrthoDB" id="9777638at2"/>
<dbReference type="PANTHER" id="PTHR43591">
    <property type="entry name" value="METHYLTRANSFERASE"/>
    <property type="match status" value="1"/>
</dbReference>
<protein>
    <submittedName>
        <fullName evidence="2">Methyltransferase domain-containing protein</fullName>
    </submittedName>
</protein>
<dbReference type="Proteomes" id="UP000219612">
    <property type="component" value="Unassembled WGS sequence"/>
</dbReference>
<dbReference type="GO" id="GO:0008757">
    <property type="term" value="F:S-adenosylmethionine-dependent methyltransferase activity"/>
    <property type="evidence" value="ECO:0007669"/>
    <property type="project" value="InterPro"/>
</dbReference>
<dbReference type="EMBL" id="OBDY01000007">
    <property type="protein sequence ID" value="SNY44932.1"/>
    <property type="molecule type" value="Genomic_DNA"/>
</dbReference>
<name>A0A285IAC2_9ACTN</name>
<dbReference type="RefSeq" id="WP_097321330.1">
    <property type="nucleotide sequence ID" value="NZ_OBDY01000007.1"/>
</dbReference>
<dbReference type="InterPro" id="IPR013216">
    <property type="entry name" value="Methyltransf_11"/>
</dbReference>
<dbReference type="Gene3D" id="3.40.50.150">
    <property type="entry name" value="Vaccinia Virus protein VP39"/>
    <property type="match status" value="1"/>
</dbReference>
<gene>
    <name evidence="2" type="ORF">SAMN05421748_107145</name>
</gene>
<evidence type="ECO:0000313" key="3">
    <source>
        <dbReference type="Proteomes" id="UP000219612"/>
    </source>
</evidence>
<dbReference type="GO" id="GO:0032259">
    <property type="term" value="P:methylation"/>
    <property type="evidence" value="ECO:0007669"/>
    <property type="project" value="UniProtKB-KW"/>
</dbReference>
<keyword evidence="2" id="KW-0489">Methyltransferase</keyword>
<dbReference type="Pfam" id="PF08241">
    <property type="entry name" value="Methyltransf_11"/>
    <property type="match status" value="1"/>
</dbReference>
<accession>A0A285IAC2</accession>
<organism evidence="2 3">
    <name type="scientific">Paractinoplanes atraurantiacus</name>
    <dbReference type="NCBI Taxonomy" id="1036182"/>
    <lineage>
        <taxon>Bacteria</taxon>
        <taxon>Bacillati</taxon>
        <taxon>Actinomycetota</taxon>
        <taxon>Actinomycetes</taxon>
        <taxon>Micromonosporales</taxon>
        <taxon>Micromonosporaceae</taxon>
        <taxon>Paractinoplanes</taxon>
    </lineage>
</organism>
<dbReference type="AlphaFoldDB" id="A0A285IAC2"/>
<proteinExistence type="predicted"/>
<keyword evidence="3" id="KW-1185">Reference proteome</keyword>
<keyword evidence="2" id="KW-0808">Transferase</keyword>
<evidence type="ECO:0000313" key="2">
    <source>
        <dbReference type="EMBL" id="SNY44932.1"/>
    </source>
</evidence>
<feature type="domain" description="Methyltransferase type 11" evidence="1">
    <location>
        <begin position="40"/>
        <end position="131"/>
    </location>
</feature>
<dbReference type="InterPro" id="IPR029063">
    <property type="entry name" value="SAM-dependent_MTases_sf"/>
</dbReference>
<dbReference type="PANTHER" id="PTHR43591:SF99">
    <property type="entry name" value="OS06G0646000 PROTEIN"/>
    <property type="match status" value="1"/>
</dbReference>
<reference evidence="2 3" key="1">
    <citation type="submission" date="2017-09" db="EMBL/GenBank/DDBJ databases">
        <authorList>
            <person name="Ehlers B."/>
            <person name="Leendertz F.H."/>
        </authorList>
    </citation>
    <scope>NUCLEOTIDE SEQUENCE [LARGE SCALE GENOMIC DNA]</scope>
    <source>
        <strain evidence="2 3">CGMCC 4.6857</strain>
    </source>
</reference>
<dbReference type="SUPFAM" id="SSF53335">
    <property type="entry name" value="S-adenosyl-L-methionine-dependent methyltransferases"/>
    <property type="match status" value="1"/>
</dbReference>
<evidence type="ECO:0000259" key="1">
    <source>
        <dbReference type="Pfam" id="PF08241"/>
    </source>
</evidence>
<dbReference type="CDD" id="cd02440">
    <property type="entry name" value="AdoMet_MTases"/>
    <property type="match status" value="1"/>
</dbReference>
<sequence length="248" mass="26851">MTIAYFDGVADTYDQILPFFTAFATQAVDHLGPAPGTRALDLAAGRGAFTAALLARGCRVTAVDGAPRMVELLRRDHADVDAHVRDAAHLELPPDTFHLVVCGFAIHIIADPRAALAEAIRVARPGATLAFTVPAPAPGPDPLIELYAEYRRFHADGCGRHGNDAEEADLFAASTLTDITATHVEVAIPVPDGETYWRWSRSHGSGRFIDGLPADRRAEMHTRLLARLAEIPDFVLHRSATLWTAHKP</sequence>